<evidence type="ECO:0000256" key="7">
    <source>
        <dbReference type="SAM" id="MobiDB-lite"/>
    </source>
</evidence>
<evidence type="ECO:0000259" key="9">
    <source>
        <dbReference type="PROSITE" id="PS50199"/>
    </source>
</evidence>
<feature type="compositionally biased region" description="Low complexity" evidence="7">
    <location>
        <begin position="1363"/>
        <end position="1376"/>
    </location>
</feature>
<dbReference type="InterPro" id="IPR011993">
    <property type="entry name" value="PH-like_dom_sf"/>
</dbReference>
<feature type="domain" description="RanBD1" evidence="8">
    <location>
        <begin position="1740"/>
        <end position="1875"/>
    </location>
</feature>
<dbReference type="SMART" id="SM00160">
    <property type="entry name" value="RanBD"/>
    <property type="match status" value="3"/>
</dbReference>
<dbReference type="InterPro" id="IPR019734">
    <property type="entry name" value="TPR_rpt"/>
</dbReference>
<evidence type="ECO:0000256" key="4">
    <source>
        <dbReference type="ARBA" id="ARBA00022833"/>
    </source>
</evidence>
<proteinExistence type="predicted"/>
<feature type="repeat" description="TPR" evidence="6">
    <location>
        <begin position="60"/>
        <end position="93"/>
    </location>
</feature>
<dbReference type="InterPro" id="IPR011990">
    <property type="entry name" value="TPR-like_helical_dom_sf"/>
</dbReference>
<dbReference type="PROSITE" id="PS01358">
    <property type="entry name" value="ZF_RANBP2_1"/>
    <property type="match status" value="1"/>
</dbReference>
<feature type="compositionally biased region" description="Acidic residues" evidence="7">
    <location>
        <begin position="534"/>
        <end position="544"/>
    </location>
</feature>
<dbReference type="InterPro" id="IPR000156">
    <property type="entry name" value="Ran_bind_dom"/>
</dbReference>
<dbReference type="CDD" id="cd13176">
    <property type="entry name" value="RanBD_RanBP2-like"/>
    <property type="match status" value="1"/>
</dbReference>
<dbReference type="Gene3D" id="1.25.40.10">
    <property type="entry name" value="Tetratricopeptide repeat domain"/>
    <property type="match status" value="1"/>
</dbReference>
<evidence type="ECO:0000256" key="5">
    <source>
        <dbReference type="PROSITE-ProRule" id="PRU00322"/>
    </source>
</evidence>
<keyword evidence="1" id="KW-0597">Phosphoprotein</keyword>
<dbReference type="SUPFAM" id="SSF90209">
    <property type="entry name" value="Ran binding protein zinc finger-like"/>
    <property type="match status" value="1"/>
</dbReference>
<evidence type="ECO:0000259" key="8">
    <source>
        <dbReference type="PROSITE" id="PS50196"/>
    </source>
</evidence>
<dbReference type="InterPro" id="IPR001876">
    <property type="entry name" value="Znf_RanBP2"/>
</dbReference>
<accession>A0ABY7FJN4</accession>
<dbReference type="SUPFAM" id="SSF48452">
    <property type="entry name" value="TPR-like"/>
    <property type="match status" value="1"/>
</dbReference>
<dbReference type="EMBL" id="CP111023">
    <property type="protein sequence ID" value="WAR22408.1"/>
    <property type="molecule type" value="Genomic_DNA"/>
</dbReference>
<keyword evidence="3 5" id="KW-0863">Zinc-finger</keyword>
<dbReference type="SMART" id="SM00028">
    <property type="entry name" value="TPR"/>
    <property type="match status" value="1"/>
</dbReference>
<feature type="region of interest" description="Disordered" evidence="7">
    <location>
        <begin position="1656"/>
        <end position="1726"/>
    </location>
</feature>
<dbReference type="CDD" id="cd00835">
    <property type="entry name" value="RanBD_family"/>
    <property type="match status" value="1"/>
</dbReference>
<name>A0ABY7FJN4_MYAAR</name>
<dbReference type="PROSITE" id="PS50005">
    <property type="entry name" value="TPR"/>
    <property type="match status" value="1"/>
</dbReference>
<dbReference type="PROSITE" id="PS50196">
    <property type="entry name" value="RANBD1"/>
    <property type="match status" value="3"/>
</dbReference>
<dbReference type="PANTHER" id="PTHR23138:SF87">
    <property type="entry name" value="E3 SUMO-PROTEIN LIGASE RANBP2"/>
    <property type="match status" value="1"/>
</dbReference>
<evidence type="ECO:0000313" key="10">
    <source>
        <dbReference type="EMBL" id="WAR22408.1"/>
    </source>
</evidence>
<evidence type="ECO:0000256" key="1">
    <source>
        <dbReference type="ARBA" id="ARBA00022553"/>
    </source>
</evidence>
<keyword evidence="4" id="KW-0862">Zinc</keyword>
<dbReference type="Gene3D" id="4.10.1060.10">
    <property type="entry name" value="Zinc finger, RanBP2-type"/>
    <property type="match status" value="2"/>
</dbReference>
<feature type="region of interest" description="Disordered" evidence="7">
    <location>
        <begin position="1958"/>
        <end position="1988"/>
    </location>
</feature>
<organism evidence="10 11">
    <name type="scientific">Mya arenaria</name>
    <name type="common">Soft-shell clam</name>
    <dbReference type="NCBI Taxonomy" id="6604"/>
    <lineage>
        <taxon>Eukaryota</taxon>
        <taxon>Metazoa</taxon>
        <taxon>Spiralia</taxon>
        <taxon>Lophotrochozoa</taxon>
        <taxon>Mollusca</taxon>
        <taxon>Bivalvia</taxon>
        <taxon>Autobranchia</taxon>
        <taxon>Heteroconchia</taxon>
        <taxon>Euheterodonta</taxon>
        <taxon>Imparidentia</taxon>
        <taxon>Neoheterodontei</taxon>
        <taxon>Myida</taxon>
        <taxon>Myoidea</taxon>
        <taxon>Myidae</taxon>
        <taxon>Mya</taxon>
    </lineage>
</organism>
<feature type="compositionally biased region" description="Polar residues" evidence="7">
    <location>
        <begin position="1710"/>
        <end position="1721"/>
    </location>
</feature>
<evidence type="ECO:0000256" key="3">
    <source>
        <dbReference type="ARBA" id="ARBA00022771"/>
    </source>
</evidence>
<dbReference type="PROSITE" id="PS50199">
    <property type="entry name" value="ZF_RANBP2_2"/>
    <property type="match status" value="2"/>
</dbReference>
<dbReference type="SUPFAM" id="SSF50729">
    <property type="entry name" value="PH domain-like"/>
    <property type="match status" value="3"/>
</dbReference>
<protein>
    <submittedName>
        <fullName evidence="10">RBP2-like protein</fullName>
    </submittedName>
</protein>
<feature type="region of interest" description="Disordered" evidence="7">
    <location>
        <begin position="875"/>
        <end position="934"/>
    </location>
</feature>
<feature type="compositionally biased region" description="Low complexity" evidence="7">
    <location>
        <begin position="893"/>
        <end position="913"/>
    </location>
</feature>
<feature type="compositionally biased region" description="Low complexity" evidence="7">
    <location>
        <begin position="921"/>
        <end position="934"/>
    </location>
</feature>
<evidence type="ECO:0000256" key="2">
    <source>
        <dbReference type="ARBA" id="ARBA00022723"/>
    </source>
</evidence>
<feature type="region of interest" description="Disordered" evidence="7">
    <location>
        <begin position="1363"/>
        <end position="1387"/>
    </location>
</feature>
<dbReference type="InterPro" id="IPR036443">
    <property type="entry name" value="Znf_RanBP2_sf"/>
</dbReference>
<evidence type="ECO:0000313" key="11">
    <source>
        <dbReference type="Proteomes" id="UP001164746"/>
    </source>
</evidence>
<feature type="region of interest" description="Disordered" evidence="7">
    <location>
        <begin position="521"/>
        <end position="567"/>
    </location>
</feature>
<keyword evidence="11" id="KW-1185">Reference proteome</keyword>
<feature type="compositionally biased region" description="Polar residues" evidence="7">
    <location>
        <begin position="1377"/>
        <end position="1387"/>
    </location>
</feature>
<dbReference type="Pfam" id="PF00638">
    <property type="entry name" value="Ran_BP1"/>
    <property type="match status" value="3"/>
</dbReference>
<dbReference type="Pfam" id="PF00641">
    <property type="entry name" value="Zn_ribbon_RanBP"/>
    <property type="match status" value="1"/>
</dbReference>
<sequence length="2207" mass="240735">MFKSKRDVDRHVSYILNRIRNEKERNARGYGIAKLYVDIGEFEWGKRYLDSYMSVRETLPDAHKLMGQIHEGLRDKKKAIESYKRCLDLDPEQKEVILKVCELYGDAAIDISPDGAKIWIERAEKYFPNDAVVFKLKEKLVENGASESLEDMEQLISAEMVKNPEDVKLHVKLVRLWIRGQDVERAFAHVVDVEKTLAFVSSLPWYECVLDVFQVYADQQEGVENNGQVSWKESSSYSLICFLLCAAQPTFNLKSSWYCQLKQERKKKFYEHIQMTGCYRLSQAGHMIQSIQSSRSTDQSKLHTTVCTPEGRTALYSLVFTNGGKRKEHSFFLNSDAVTSVGLEAPSAGQRLGYDAFAFNLHGNDLEKLGSAFGKVSRGLETLRLVTPNSLALSLVVHVANTLDARKWRVMEGKILNIAIRTPKEVYFPVDLVVDPAVAKEMREQIYRRLAEDQDTNCNSSGSNRGRDQMVLLTKSKTALYQALDRLNSENNKELQDSVKRELDDVVCRLISLETGEDASESFLASVSRQQDSDTQETDEEEDSEPLKHATPRTPSRPHLKALESTNSALTGRLATLEETVKSNNVLIQEILVQLRQARDDNRTLRDQLQIISLQGLTTMPVMRPPSTPQQPRMSLLNMAYGSPAPMPGGLYDFQGQNGLPPHMAQYTMANAQSPRPGSAYGQPPDFYGNIDGEYHDPESEDFFIQDQNLVQEWPFGHKAGVEGKSTITYSPQPQQPVRAMNPAANAGMFAANALRGQAIQYGASYPSLVQPTQPPAAQMPGPGFFSQNSPMQQMSGHSAQGGVIPGTFGMAVRPSITPTGSPATLPVKTTPSMIASTKPVTPMMPPNAVIPSQAQEAKPKLIPGSVGVPVASTKAQSPRVTPAAKPSPVFGSPATTSALSGSAAAALSNLATKHQEETTKSTSQPPSVPVTTPEKTVFKGFTFTSTPKIAEIKEDTKPKEAHAPAVSTSTAAPKPFSGFGGFAFNTPTAKPPTVQVVKTEAQPSFPAQSQGQMPAFGLSPGQASASFGSLATQCQVAASFQAGGDQAGFVGTGTPLFGKSPTPRRRNPSICSDDHVDEYEPNVDFKPVIQLPELVEVKTGEENEERMFCERAKLYRYDKEVNQWKERGIGDIKILKHNETGSVRILMRREQVLKLCANHKINSEMKLSQMASSDKAWVWNAMDYAEGSMKNEKFAVKFKSSDIADKFKTAFEKCRDEMKVKEESKDFQDTNEVKPKETDQAGDTTKTEKSGDWASLFKRKEGSWTCDGCYITSDAHILKCPCCQSLKPGVNPEDIKSDTGSSSIFDAGSSQGTSGFKFGTDSSTASKPTGSGFHFGEGTAGTAKPASGFTFGAPTTTAASSVASLSSGGDSSTASKPSGSGFQFGGASTDSAKSASGFTFGTPTTVPTGSGFVSGSSTATTKAATTTTTTTSKTGFTFGSSGSSSGFEFGSTAVSVSTSSASSSTSELKAVVSTVESTKDSSGTSIFGTKTSTTTAGIFGGAASSSIFGAKTTSEIRGVFGSSSVFTQSTGDGKQGLVFGGGASKAVETLKSTTEGGPKSAGFDTKTEMKDKVNNGESLLAKFLSSPDSWKCETCLISNDGEASKCVACGTEKSESTGSVLQEMGTTGAGKSAFSVGSVFGQAETQPSAFNFGQAANTDKKSDEGFKFTIAPGSDTHSSQPAASLGSGFNFSMSMTPLKKDSPTKMSGLKSSGITSQKSSENNEEDYYVNKESDDCHIHFEPVIALPDTVEVKTGEEDEEVIFKHRAKLFRFLKGEWKERGLGDVKILYQPNVNKARILMRREQILKICCNHYVTPDLKLQPMPNSKGAALIWSAVDFADGEGTYEKFSIKFKNQEIAKQFEKAIEDAKGKLTGAKPKVQQPVVSPKVESLGALDDNGGDVEITQVEKATPEEIEKARKLMLPDHFYILKLNNKQNVHFCEKAWLISDPDKPFHWQGAGKQLFGSSAGGGHSDEEGEVQQGEDPQFEPVVPLPDLVEVKTGEEDEVAVFSQRSKLFRFDKDANQWKEKGIGEMKILKHKSTGKYRLLLRREQVYKLACNHALTADMNFEPLKTSETSWIWHAQDYTESQPRLEQFALKFKPCMKTMKTPTGSLQVSFWNRSFVREPICLAMFLFVQNFAIVHEQPVVQNPGNPTNKCESYFKQLSHFPKCFSLLKHLTKNMILLLEKVEVIFFNSYYSKVVIKEGL</sequence>
<reference evidence="10" key="1">
    <citation type="submission" date="2022-11" db="EMBL/GenBank/DDBJ databases">
        <title>Centuries of genome instability and evolution in soft-shell clam transmissible cancer (bioRxiv).</title>
        <authorList>
            <person name="Hart S.F.M."/>
            <person name="Yonemitsu M.A."/>
            <person name="Giersch R.M."/>
            <person name="Beal B.F."/>
            <person name="Arriagada G."/>
            <person name="Davis B.W."/>
            <person name="Ostrander E.A."/>
            <person name="Goff S.P."/>
            <person name="Metzger M.J."/>
        </authorList>
    </citation>
    <scope>NUCLEOTIDE SEQUENCE</scope>
    <source>
        <strain evidence="10">MELC-2E11</strain>
        <tissue evidence="10">Siphon/mantle</tissue>
    </source>
</reference>
<dbReference type="PANTHER" id="PTHR23138">
    <property type="entry name" value="RAN BINDING PROTEIN"/>
    <property type="match status" value="1"/>
</dbReference>
<feature type="domain" description="RanBD1" evidence="8">
    <location>
        <begin position="1986"/>
        <end position="2101"/>
    </location>
</feature>
<keyword evidence="2" id="KW-0479">Metal-binding</keyword>
<dbReference type="SMART" id="SM00547">
    <property type="entry name" value="ZnF_RBZ"/>
    <property type="match status" value="2"/>
</dbReference>
<feature type="compositionally biased region" description="Polar residues" evidence="7">
    <location>
        <begin position="1676"/>
        <end position="1696"/>
    </location>
</feature>
<evidence type="ECO:0000256" key="6">
    <source>
        <dbReference type="PROSITE-ProRule" id="PRU00339"/>
    </source>
</evidence>
<dbReference type="Proteomes" id="UP001164746">
    <property type="component" value="Chromosome 12"/>
</dbReference>
<feature type="domain" description="RanBP2-type" evidence="9">
    <location>
        <begin position="1261"/>
        <end position="1290"/>
    </location>
</feature>
<dbReference type="InterPro" id="IPR045255">
    <property type="entry name" value="RanBP1-like"/>
</dbReference>
<feature type="domain" description="RanBD1" evidence="8">
    <location>
        <begin position="1085"/>
        <end position="1221"/>
    </location>
</feature>
<keyword evidence="6" id="KW-0802">TPR repeat</keyword>
<dbReference type="Gene3D" id="2.30.29.30">
    <property type="entry name" value="Pleckstrin-homology domain (PH domain)/Phosphotyrosine-binding domain (PTB)"/>
    <property type="match status" value="3"/>
</dbReference>
<feature type="region of interest" description="Disordered" evidence="7">
    <location>
        <begin position="1223"/>
        <end position="1251"/>
    </location>
</feature>
<gene>
    <name evidence="10" type="ORF">MAR_016382</name>
</gene>
<feature type="domain" description="RanBP2-type" evidence="9">
    <location>
        <begin position="1587"/>
        <end position="1616"/>
    </location>
</feature>